<feature type="domain" description="MER3 helicase-like winged helix" evidence="1">
    <location>
        <begin position="8"/>
        <end position="40"/>
    </location>
</feature>
<comment type="caution">
    <text evidence="3">The sequence shown here is derived from an EMBL/GenBank/DDBJ whole genome shotgun (WGS) entry which is preliminary data.</text>
</comment>
<evidence type="ECO:0000313" key="3">
    <source>
        <dbReference type="EMBL" id="CAF4900080.1"/>
    </source>
</evidence>
<dbReference type="Gene3D" id="1.10.10.10">
    <property type="entry name" value="Winged helix-like DNA-binding domain superfamily/Winged helix DNA-binding domain"/>
    <property type="match status" value="1"/>
</dbReference>
<dbReference type="Pfam" id="PF23445">
    <property type="entry name" value="WHD_SNRNP200"/>
    <property type="match status" value="1"/>
</dbReference>
<reference evidence="3" key="1">
    <citation type="submission" date="2021-02" db="EMBL/GenBank/DDBJ databases">
        <authorList>
            <person name="Nowell W R."/>
        </authorList>
    </citation>
    <scope>NUCLEOTIDE SEQUENCE</scope>
</reference>
<evidence type="ECO:0000313" key="2">
    <source>
        <dbReference type="EMBL" id="CAF4852993.1"/>
    </source>
</evidence>
<dbReference type="AlphaFoldDB" id="A0A8S3CKB8"/>
<proteinExistence type="predicted"/>
<dbReference type="Proteomes" id="UP000676336">
    <property type="component" value="Unassembled WGS sequence"/>
</dbReference>
<dbReference type="InterPro" id="IPR057842">
    <property type="entry name" value="WH_MER3"/>
</dbReference>
<evidence type="ECO:0000313" key="4">
    <source>
        <dbReference type="Proteomes" id="UP000676336"/>
    </source>
</evidence>
<name>A0A8S3CKB8_9BILA</name>
<accession>A0A8S3CKB8</accession>
<evidence type="ECO:0000259" key="1">
    <source>
        <dbReference type="Pfam" id="PF23445"/>
    </source>
</evidence>
<sequence>MNQQLPIESQMVSKLVDNLNAEIVLGTVQNIREAAEWLSY</sequence>
<gene>
    <name evidence="2" type="ORF">SMN809_LOCUS49486</name>
    <name evidence="3" type="ORF">SMN809_LOCUS51707</name>
</gene>
<dbReference type="InterPro" id="IPR036388">
    <property type="entry name" value="WH-like_DNA-bd_sf"/>
</dbReference>
<feature type="non-terminal residue" evidence="3">
    <location>
        <position position="1"/>
    </location>
</feature>
<organism evidence="3 4">
    <name type="scientific">Rotaria magnacalcarata</name>
    <dbReference type="NCBI Taxonomy" id="392030"/>
    <lineage>
        <taxon>Eukaryota</taxon>
        <taxon>Metazoa</taxon>
        <taxon>Spiralia</taxon>
        <taxon>Gnathifera</taxon>
        <taxon>Rotifera</taxon>
        <taxon>Eurotatoria</taxon>
        <taxon>Bdelloidea</taxon>
        <taxon>Philodinida</taxon>
        <taxon>Philodinidae</taxon>
        <taxon>Rotaria</taxon>
    </lineage>
</organism>
<dbReference type="EMBL" id="CAJOBI010173934">
    <property type="protein sequence ID" value="CAF4900080.1"/>
    <property type="molecule type" value="Genomic_DNA"/>
</dbReference>
<dbReference type="EMBL" id="CAJOBI010161498">
    <property type="protein sequence ID" value="CAF4852993.1"/>
    <property type="molecule type" value="Genomic_DNA"/>
</dbReference>
<protein>
    <recommendedName>
        <fullName evidence="1">MER3 helicase-like winged helix domain-containing protein</fullName>
    </recommendedName>
</protein>